<proteinExistence type="inferred from homology"/>
<organism evidence="5 6">
    <name type="scientific">Candidatus Bipolaricaulis anaerobius</name>
    <dbReference type="NCBI Taxonomy" id="2026885"/>
    <lineage>
        <taxon>Bacteria</taxon>
        <taxon>Candidatus Bipolaricaulota</taxon>
        <taxon>Candidatus Bipolaricaulia</taxon>
        <taxon>Candidatus Bipolaricaulales</taxon>
        <taxon>Candidatus Bipolaricaulaceae</taxon>
        <taxon>Candidatus Bipolaricaulis</taxon>
    </lineage>
</organism>
<evidence type="ECO:0000256" key="1">
    <source>
        <dbReference type="ARBA" id="ARBA00006814"/>
    </source>
</evidence>
<dbReference type="PANTHER" id="PTHR30302:SF1">
    <property type="entry name" value="HYDROGENASE 2 MATURATION PROTEASE"/>
    <property type="match status" value="1"/>
</dbReference>
<dbReference type="RefSeq" id="WP_157959374.1">
    <property type="nucleotide sequence ID" value="NZ_LS483254.1"/>
</dbReference>
<dbReference type="Pfam" id="PF01750">
    <property type="entry name" value="HycI"/>
    <property type="match status" value="1"/>
</dbReference>
<dbReference type="GO" id="GO:0016485">
    <property type="term" value="P:protein processing"/>
    <property type="evidence" value="ECO:0007669"/>
    <property type="project" value="TreeGrafter"/>
</dbReference>
<dbReference type="GO" id="GO:0004190">
    <property type="term" value="F:aspartic-type endopeptidase activity"/>
    <property type="evidence" value="ECO:0007669"/>
    <property type="project" value="UniProtKB-KW"/>
</dbReference>
<dbReference type="Proteomes" id="UP000249818">
    <property type="component" value="Chromosome BARAN1"/>
</dbReference>
<evidence type="ECO:0000256" key="3">
    <source>
        <dbReference type="ARBA" id="ARBA00022750"/>
    </source>
</evidence>
<comment type="similarity">
    <text evidence="1">Belongs to the peptidase A31 family.</text>
</comment>
<dbReference type="AlphaFoldDB" id="A0A2X3KZL0"/>
<dbReference type="InterPro" id="IPR000671">
    <property type="entry name" value="Peptidase_A31"/>
</dbReference>
<dbReference type="KEGG" id="bana:BARAN1_0334"/>
<dbReference type="GO" id="GO:0008047">
    <property type="term" value="F:enzyme activator activity"/>
    <property type="evidence" value="ECO:0007669"/>
    <property type="project" value="InterPro"/>
</dbReference>
<evidence type="ECO:0000256" key="4">
    <source>
        <dbReference type="ARBA" id="ARBA00022801"/>
    </source>
</evidence>
<evidence type="ECO:0000313" key="5">
    <source>
        <dbReference type="EMBL" id="SQD92359.1"/>
    </source>
</evidence>
<dbReference type="PANTHER" id="PTHR30302">
    <property type="entry name" value="HYDROGENASE 1 MATURATION PROTEASE"/>
    <property type="match status" value="1"/>
</dbReference>
<dbReference type="EMBL" id="LS483254">
    <property type="protein sequence ID" value="SQD92359.1"/>
    <property type="molecule type" value="Genomic_DNA"/>
</dbReference>
<protein>
    <submittedName>
        <fullName evidence="5">Putative Ni,Fe-hydrogenase maturation factor</fullName>
    </submittedName>
</protein>
<evidence type="ECO:0000313" key="6">
    <source>
        <dbReference type="Proteomes" id="UP000249818"/>
    </source>
</evidence>
<dbReference type="CDD" id="cd00518">
    <property type="entry name" value="H2MP"/>
    <property type="match status" value="1"/>
</dbReference>
<gene>
    <name evidence="5" type="ORF">BARAN1_0334</name>
</gene>
<keyword evidence="4" id="KW-0378">Hydrolase</keyword>
<dbReference type="NCBIfam" id="TIGR00072">
    <property type="entry name" value="hydrog_prot"/>
    <property type="match status" value="1"/>
</dbReference>
<name>A0A2X3KZL0_9BACT</name>
<accession>A0A2X3KZL0</accession>
<keyword evidence="3" id="KW-0064">Aspartyl protease</keyword>
<dbReference type="SUPFAM" id="SSF53163">
    <property type="entry name" value="HybD-like"/>
    <property type="match status" value="1"/>
</dbReference>
<evidence type="ECO:0000256" key="2">
    <source>
        <dbReference type="ARBA" id="ARBA00022670"/>
    </source>
</evidence>
<dbReference type="OrthoDB" id="9794619at2"/>
<sequence length="158" mass="16379">MNAGSPASAVRRQVIVALGNPDRADDGVGPAVVERVPPQPGVEVWEAIRGGLPLAQSLVGFERALVVDACPALPVGEVALIPLSVDDGGRTMDHGSWLHGLGLAQGLAALRAVGLPVPETWALAIGVEEKVPFQRGLSPQVAQAVPRAVAEVERWLAN</sequence>
<keyword evidence="2" id="KW-0645">Protease</keyword>
<dbReference type="Gene3D" id="3.40.50.1450">
    <property type="entry name" value="HybD-like"/>
    <property type="match status" value="1"/>
</dbReference>
<dbReference type="InterPro" id="IPR023430">
    <property type="entry name" value="Pept_HybD-like_dom_sf"/>
</dbReference>
<reference evidence="6" key="1">
    <citation type="submission" date="2018-05" db="EMBL/GenBank/DDBJ databases">
        <authorList>
            <person name="Hao L."/>
        </authorList>
    </citation>
    <scope>NUCLEOTIDE SEQUENCE [LARGE SCALE GENOMIC DNA]</scope>
</reference>
<keyword evidence="6" id="KW-1185">Reference proteome</keyword>